<accession>A0A6N2K6X1</accession>
<protein>
    <submittedName>
        <fullName evidence="2">Uncharacterized protein</fullName>
    </submittedName>
</protein>
<gene>
    <name evidence="2" type="ORF">SVIM_LOCUS37197</name>
</gene>
<evidence type="ECO:0000313" key="2">
    <source>
        <dbReference type="EMBL" id="VFU23599.1"/>
    </source>
</evidence>
<sequence length="132" mass="15268">MANDIRKDGRNKRMGRHRPVRSREPNTKGDLLLAKNHDQFVRKFKDNTPPKTKFYHFGGKSLLPINLKSKTNKTGLDMNKDQFVRKSKAKPPPKTKFYHFGGKSLLPINLKSKTNKTGLDMNKVRNLRLILI</sequence>
<dbReference type="EMBL" id="CAADRP010000117">
    <property type="protein sequence ID" value="VFU23599.1"/>
    <property type="molecule type" value="Genomic_DNA"/>
</dbReference>
<reference evidence="2" key="1">
    <citation type="submission" date="2019-03" db="EMBL/GenBank/DDBJ databases">
        <authorList>
            <person name="Mank J."/>
            <person name="Almeida P."/>
        </authorList>
    </citation>
    <scope>NUCLEOTIDE SEQUENCE</scope>
    <source>
        <strain evidence="2">78183</strain>
    </source>
</reference>
<organism evidence="2">
    <name type="scientific">Salix viminalis</name>
    <name type="common">Common osier</name>
    <name type="synonym">Basket willow</name>
    <dbReference type="NCBI Taxonomy" id="40686"/>
    <lineage>
        <taxon>Eukaryota</taxon>
        <taxon>Viridiplantae</taxon>
        <taxon>Streptophyta</taxon>
        <taxon>Embryophyta</taxon>
        <taxon>Tracheophyta</taxon>
        <taxon>Spermatophyta</taxon>
        <taxon>Magnoliopsida</taxon>
        <taxon>eudicotyledons</taxon>
        <taxon>Gunneridae</taxon>
        <taxon>Pentapetalae</taxon>
        <taxon>rosids</taxon>
        <taxon>fabids</taxon>
        <taxon>Malpighiales</taxon>
        <taxon>Salicaceae</taxon>
        <taxon>Saliceae</taxon>
        <taxon>Salix</taxon>
    </lineage>
</organism>
<feature type="compositionally biased region" description="Basic residues" evidence="1">
    <location>
        <begin position="9"/>
        <end position="20"/>
    </location>
</feature>
<evidence type="ECO:0000256" key="1">
    <source>
        <dbReference type="SAM" id="MobiDB-lite"/>
    </source>
</evidence>
<name>A0A6N2K6X1_SALVM</name>
<proteinExistence type="predicted"/>
<feature type="region of interest" description="Disordered" evidence="1">
    <location>
        <begin position="1"/>
        <end position="29"/>
    </location>
</feature>
<dbReference type="AlphaFoldDB" id="A0A6N2K6X1"/>